<name>A0A2S3QVF9_VIBVL</name>
<comment type="caution">
    <text evidence="2">The sequence shown here is derived from an EMBL/GenBank/DDBJ whole genome shotgun (WGS) entry which is preliminary data.</text>
</comment>
<dbReference type="Pfam" id="PF11201">
    <property type="entry name" value="DUF2982"/>
    <property type="match status" value="1"/>
</dbReference>
<feature type="transmembrane region" description="Helical" evidence="1">
    <location>
        <begin position="41"/>
        <end position="60"/>
    </location>
</feature>
<dbReference type="InterPro" id="IPR021367">
    <property type="entry name" value="DUF2982"/>
</dbReference>
<organism evidence="2 3">
    <name type="scientific">Vibrio vulnificus</name>
    <dbReference type="NCBI Taxonomy" id="672"/>
    <lineage>
        <taxon>Bacteria</taxon>
        <taxon>Pseudomonadati</taxon>
        <taxon>Pseudomonadota</taxon>
        <taxon>Gammaproteobacteria</taxon>
        <taxon>Vibrionales</taxon>
        <taxon>Vibrionaceae</taxon>
        <taxon>Vibrio</taxon>
    </lineage>
</organism>
<sequence length="222" mass="25442">MQTLQLSNRYQLASSVFVKGLVVVFAIVGALLLLLSPSWPQALLSVGLLITIALFGVYLIQRSTVAYTLTPTHFQQHLFQGGWVVKWKNIEKIGICTYESEGWHQPLPWIGIKLVRYSPYLMAICPRVSTEILLSQRALLYLGARQHQCESQFEEMVLDPQPYIDEQGKEHTGLQAMLANRMKYQRRFFDYDIFISAQDLDREAEEFVGLARRYLAAAEPDQ</sequence>
<feature type="transmembrane region" description="Helical" evidence="1">
    <location>
        <begin position="12"/>
        <end position="35"/>
    </location>
</feature>
<accession>A0A2S3QVF9</accession>
<proteinExistence type="predicted"/>
<evidence type="ECO:0000313" key="3">
    <source>
        <dbReference type="Proteomes" id="UP000237466"/>
    </source>
</evidence>
<reference evidence="2 3" key="1">
    <citation type="journal article" date="2018" name="Front. Microbiol.">
        <title>Phylogeny of Vibrio vulnificus from the Analysis of the Core-Genome: Implications for Intra-Species Taxonomy.</title>
        <authorList>
            <person name="Roig F.J."/>
            <person name="Gonzalez-Candelas F."/>
            <person name="Sanjuan E."/>
            <person name="Fouz B."/>
            <person name="Feil E.J."/>
            <person name="Llorens C."/>
            <person name="Baker-Austin C."/>
            <person name="Oliver J.D."/>
            <person name="Danin-Poleg Y."/>
            <person name="Gibas C.J."/>
            <person name="Kashi Y."/>
            <person name="Gulig P.A."/>
            <person name="Morrison S.S."/>
            <person name="Amaro C."/>
        </authorList>
    </citation>
    <scope>NUCLEOTIDE SEQUENCE [LARGE SCALE GENOMIC DNA]</scope>
    <source>
        <strain evidence="2 3">CECT4608</strain>
    </source>
</reference>
<gene>
    <name evidence="2" type="ORF">CRN52_22930</name>
</gene>
<dbReference type="Proteomes" id="UP000237466">
    <property type="component" value="Unassembled WGS sequence"/>
</dbReference>
<keyword evidence="1" id="KW-1133">Transmembrane helix</keyword>
<dbReference type="RefSeq" id="WP_072611638.1">
    <property type="nucleotide sequence ID" value="NZ_CP134783.1"/>
</dbReference>
<keyword evidence="1" id="KW-0812">Transmembrane</keyword>
<dbReference type="EMBL" id="PDGH01000146">
    <property type="protein sequence ID" value="POB41848.1"/>
    <property type="molecule type" value="Genomic_DNA"/>
</dbReference>
<evidence type="ECO:0000256" key="1">
    <source>
        <dbReference type="SAM" id="Phobius"/>
    </source>
</evidence>
<keyword evidence="1" id="KW-0472">Membrane</keyword>
<evidence type="ECO:0000313" key="2">
    <source>
        <dbReference type="EMBL" id="POB41848.1"/>
    </source>
</evidence>
<protein>
    <submittedName>
        <fullName evidence="2">DUF2982 domain-containing protein</fullName>
    </submittedName>
</protein>
<dbReference type="AlphaFoldDB" id="A0A2S3QVF9"/>